<keyword evidence="1" id="KW-1133">Transmembrane helix</keyword>
<reference evidence="2" key="1">
    <citation type="submission" date="2025-08" db="UniProtKB">
        <authorList>
            <consortium name="Ensembl"/>
        </authorList>
    </citation>
    <scope>IDENTIFICATION</scope>
</reference>
<reference evidence="2" key="2">
    <citation type="submission" date="2025-09" db="UniProtKB">
        <authorList>
            <consortium name="Ensembl"/>
        </authorList>
    </citation>
    <scope>IDENTIFICATION</scope>
</reference>
<keyword evidence="1" id="KW-0472">Membrane</keyword>
<dbReference type="AlphaFoldDB" id="A0A3B4BB94"/>
<keyword evidence="1" id="KW-0812">Transmembrane</keyword>
<keyword evidence="3" id="KW-1185">Reference proteome</keyword>
<name>A0A3B4BB94_9GOBI</name>
<accession>A0A3B4BB94</accession>
<dbReference type="Ensembl" id="ENSPMGT00000027886.1">
    <property type="protein sequence ID" value="ENSPMGP00000026185.1"/>
    <property type="gene ID" value="ENSPMGG00000021118.1"/>
</dbReference>
<evidence type="ECO:0000256" key="1">
    <source>
        <dbReference type="SAM" id="Phobius"/>
    </source>
</evidence>
<protein>
    <submittedName>
        <fullName evidence="2">Uncharacterized protein</fullName>
    </submittedName>
</protein>
<dbReference type="Proteomes" id="UP000261520">
    <property type="component" value="Unplaced"/>
</dbReference>
<feature type="transmembrane region" description="Helical" evidence="1">
    <location>
        <begin position="32"/>
        <end position="49"/>
    </location>
</feature>
<organism evidence="2 3">
    <name type="scientific">Periophthalmus magnuspinnatus</name>
    <dbReference type="NCBI Taxonomy" id="409849"/>
    <lineage>
        <taxon>Eukaryota</taxon>
        <taxon>Metazoa</taxon>
        <taxon>Chordata</taxon>
        <taxon>Craniata</taxon>
        <taxon>Vertebrata</taxon>
        <taxon>Euteleostomi</taxon>
        <taxon>Actinopterygii</taxon>
        <taxon>Neopterygii</taxon>
        <taxon>Teleostei</taxon>
        <taxon>Neoteleostei</taxon>
        <taxon>Acanthomorphata</taxon>
        <taxon>Gobiaria</taxon>
        <taxon>Gobiiformes</taxon>
        <taxon>Gobioidei</taxon>
        <taxon>Gobiidae</taxon>
        <taxon>Oxudercinae</taxon>
        <taxon>Periophthalmus</taxon>
    </lineage>
</organism>
<proteinExistence type="predicted"/>
<sequence length="79" mass="9354">KKPLQNSTKKICETARPWNFCNKRAFLPCWRVFVRWFLIFLLAAQVTGVDCHSGFNLLLSELHALIEDFEELLRFIITR</sequence>
<evidence type="ECO:0000313" key="2">
    <source>
        <dbReference type="Ensembl" id="ENSPMGP00000026185.1"/>
    </source>
</evidence>
<evidence type="ECO:0000313" key="3">
    <source>
        <dbReference type="Proteomes" id="UP000261520"/>
    </source>
</evidence>